<sequence length="644" mass="70248">MTAYNHSRESHHNTSNFHPKYDSLQFPIVSTAKKLNTTANIARILSYKVDKEGPITSIIGVKSTLDEQHESLSLKLVPLRAVDTTLAIQDDRIAKNGIHIFLDMSNINISFHSVLKGKFSIGEHARFVPLPQLNLQFLTEILVRDRKIMTLNAGCSVLPHCQEPRFVQELRDLGYRVDLRERKRAPECKRGFNEDSKAGEASSSDELVFPRSGGRYVEDLVDETLQTRIAESVMEYFQDQGTLVIATGKHDAYSTASDEGEGDVIVCDPSISSATRGQEVITWMNEEGEALSTVSESVLPLPTAAAPGNMTIGDISTSLPPFSTRTLFVSPSKSPATASHGRRIAAPLDSPATATSRAVSSGTKAVGSIKESGGEYWTRGLFGVSYTPYRSDQNCKSQQDVDNDFQRLAGDYSLVRIYGTDCDQVPMLYSAAKQHGMKLFLGIWNPSAVEDETSKIISGVNGDWDTVHTVSVGNERVNNGETSPQDMIRSMNKARCILRAAGYDGPVVTVDTFTAALAHPELCDESDYCAVNAHAFFDSTIAAPQSGKWLRDTVSRLESTIDANKKVVVAETGWPVQGATNGLAVPGLSNQKAALDSIKNEFADRPGDVILFSAFNDLWKQKNIATFDADQFWGIGGAVSSCDQ</sequence>
<dbReference type="EMBL" id="AZHE01000001">
    <property type="protein sequence ID" value="KHO01140.1"/>
    <property type="molecule type" value="Genomic_DNA"/>
</dbReference>
<protein>
    <submittedName>
        <fullName evidence="4">Cell wall glucanase</fullName>
    </submittedName>
</protein>
<accession>A0A0B2X6P3</accession>
<gene>
    <name evidence="4" type="ORF">MAM_00141</name>
</gene>
<proteinExistence type="inferred from homology"/>
<comment type="subcellular location">
    <subcellularLocation>
        <location evidence="1">Cell envelope</location>
    </subcellularLocation>
</comment>
<keyword evidence="5" id="KW-1185">Reference proteome</keyword>
<dbReference type="SUPFAM" id="SSF51445">
    <property type="entry name" value="(Trans)glycosidases"/>
    <property type="match status" value="1"/>
</dbReference>
<dbReference type="OrthoDB" id="941679at2759"/>
<organism evidence="4 5">
    <name type="scientific">Metarhizium album (strain ARSEF 1941)</name>
    <dbReference type="NCBI Taxonomy" id="1081103"/>
    <lineage>
        <taxon>Eukaryota</taxon>
        <taxon>Fungi</taxon>
        <taxon>Dikarya</taxon>
        <taxon>Ascomycota</taxon>
        <taxon>Pezizomycotina</taxon>
        <taxon>Sordariomycetes</taxon>
        <taxon>Hypocreomycetidae</taxon>
        <taxon>Hypocreales</taxon>
        <taxon>Clavicipitaceae</taxon>
        <taxon>Metarhizium</taxon>
    </lineage>
</organism>
<dbReference type="RefSeq" id="XP_040682205.1">
    <property type="nucleotide sequence ID" value="XM_040818941.1"/>
</dbReference>
<dbReference type="GO" id="GO:0009277">
    <property type="term" value="C:fungal-type cell wall"/>
    <property type="evidence" value="ECO:0007669"/>
    <property type="project" value="TreeGrafter"/>
</dbReference>
<reference evidence="4 5" key="1">
    <citation type="journal article" date="2014" name="Proc. Natl. Acad. Sci. U.S.A.">
        <title>Trajectory and genomic determinants of fungal-pathogen speciation and host adaptation.</title>
        <authorList>
            <person name="Hu X."/>
            <person name="Xiao G."/>
            <person name="Zheng P."/>
            <person name="Shang Y."/>
            <person name="Su Y."/>
            <person name="Zhang X."/>
            <person name="Liu X."/>
            <person name="Zhan S."/>
            <person name="St Leger R.J."/>
            <person name="Wang C."/>
        </authorList>
    </citation>
    <scope>NUCLEOTIDE SEQUENCE [LARGE SCALE GENOMIC DNA]</scope>
    <source>
        <strain evidence="4 5">ARSEF 1941</strain>
    </source>
</reference>
<comment type="similarity">
    <text evidence="2">Belongs to the glycosyl hydrolase 17 family.</text>
</comment>
<name>A0A0B2X6P3_METAS</name>
<evidence type="ECO:0000256" key="3">
    <source>
        <dbReference type="ARBA" id="ARBA00022801"/>
    </source>
</evidence>
<keyword evidence="3" id="KW-0378">Hydrolase</keyword>
<dbReference type="InterPro" id="IPR017853">
    <property type="entry name" value="GH"/>
</dbReference>
<dbReference type="HOGENOM" id="CLU_425181_0_0_1"/>
<dbReference type="STRING" id="1081103.A0A0B2X6P3"/>
<dbReference type="Gene3D" id="3.20.20.80">
    <property type="entry name" value="Glycosidases"/>
    <property type="match status" value="1"/>
</dbReference>
<comment type="caution">
    <text evidence="4">The sequence shown here is derived from an EMBL/GenBank/DDBJ whole genome shotgun (WGS) entry which is preliminary data.</text>
</comment>
<dbReference type="PANTHER" id="PTHR16631">
    <property type="entry name" value="GLUCAN 1,3-BETA-GLUCOSIDASE"/>
    <property type="match status" value="1"/>
</dbReference>
<dbReference type="Proteomes" id="UP000030816">
    <property type="component" value="Unassembled WGS sequence"/>
</dbReference>
<dbReference type="InterPro" id="IPR050732">
    <property type="entry name" value="Beta-glucan_modifiers"/>
</dbReference>
<evidence type="ECO:0000256" key="1">
    <source>
        <dbReference type="ARBA" id="ARBA00004196"/>
    </source>
</evidence>
<dbReference type="GO" id="GO:0042973">
    <property type="term" value="F:glucan endo-1,3-beta-D-glucosidase activity"/>
    <property type="evidence" value="ECO:0007669"/>
    <property type="project" value="TreeGrafter"/>
</dbReference>
<dbReference type="AlphaFoldDB" id="A0A0B2X6P3"/>
<dbReference type="PANTHER" id="PTHR16631:SF14">
    <property type="entry name" value="FAMILY 17 GLUCOSIDASE SCW10-RELATED"/>
    <property type="match status" value="1"/>
</dbReference>
<evidence type="ECO:0000313" key="5">
    <source>
        <dbReference type="Proteomes" id="UP000030816"/>
    </source>
</evidence>
<evidence type="ECO:0000256" key="2">
    <source>
        <dbReference type="ARBA" id="ARBA00008773"/>
    </source>
</evidence>
<dbReference type="CDD" id="cd18724">
    <property type="entry name" value="PIN_LabA-like"/>
    <property type="match status" value="1"/>
</dbReference>
<evidence type="ECO:0000313" key="4">
    <source>
        <dbReference type="EMBL" id="KHO01140.1"/>
    </source>
</evidence>
<dbReference type="GO" id="GO:0009986">
    <property type="term" value="C:cell surface"/>
    <property type="evidence" value="ECO:0007669"/>
    <property type="project" value="TreeGrafter"/>
</dbReference>
<dbReference type="GeneID" id="63734596"/>
<dbReference type="GO" id="GO:0005576">
    <property type="term" value="C:extracellular region"/>
    <property type="evidence" value="ECO:0007669"/>
    <property type="project" value="TreeGrafter"/>
</dbReference>
<dbReference type="GO" id="GO:0071555">
    <property type="term" value="P:cell wall organization"/>
    <property type="evidence" value="ECO:0007669"/>
    <property type="project" value="TreeGrafter"/>
</dbReference>